<evidence type="ECO:0000256" key="4">
    <source>
        <dbReference type="ARBA" id="ARBA00022777"/>
    </source>
</evidence>
<name>A0A545VVA8_9HYPO</name>
<keyword evidence="4 8" id="KW-0418">Kinase</keyword>
<dbReference type="GO" id="GO:0004674">
    <property type="term" value="F:protein serine/threonine kinase activity"/>
    <property type="evidence" value="ECO:0007669"/>
    <property type="project" value="UniProtKB-KW"/>
</dbReference>
<dbReference type="PANTHER" id="PTHR45646">
    <property type="entry name" value="SERINE/THREONINE-PROTEIN KINASE DOA-RELATED"/>
    <property type="match status" value="1"/>
</dbReference>
<dbReference type="InterPro" id="IPR051175">
    <property type="entry name" value="CLK_kinases"/>
</dbReference>
<reference evidence="8 9" key="1">
    <citation type="journal article" date="2019" name="Appl. Microbiol. Biotechnol.">
        <title>Genome sequence of Isaria javanica and comparative genome analysis insights into family S53 peptidase evolution in fungal entomopathogens.</title>
        <authorList>
            <person name="Lin R."/>
            <person name="Zhang X."/>
            <person name="Xin B."/>
            <person name="Zou M."/>
            <person name="Gao Y."/>
            <person name="Qin F."/>
            <person name="Hu Q."/>
            <person name="Xie B."/>
            <person name="Cheng X."/>
        </authorList>
    </citation>
    <scope>NUCLEOTIDE SEQUENCE [LARGE SCALE GENOMIC DNA]</scope>
    <source>
        <strain evidence="8 9">IJ1G</strain>
    </source>
</reference>
<dbReference type="EMBL" id="SPUK01000008">
    <property type="protein sequence ID" value="TQV95203.1"/>
    <property type="molecule type" value="Genomic_DNA"/>
</dbReference>
<dbReference type="GO" id="GO:0005634">
    <property type="term" value="C:nucleus"/>
    <property type="evidence" value="ECO:0007669"/>
    <property type="project" value="TreeGrafter"/>
</dbReference>
<evidence type="ECO:0000313" key="9">
    <source>
        <dbReference type="Proteomes" id="UP000315783"/>
    </source>
</evidence>
<dbReference type="InterPro" id="IPR000719">
    <property type="entry name" value="Prot_kinase_dom"/>
</dbReference>
<comment type="caution">
    <text evidence="8">The sequence shown here is derived from an EMBL/GenBank/DDBJ whole genome shotgun (WGS) entry which is preliminary data.</text>
</comment>
<dbReference type="PROSITE" id="PS50011">
    <property type="entry name" value="PROTEIN_KINASE_DOM"/>
    <property type="match status" value="1"/>
</dbReference>
<feature type="domain" description="Protein kinase" evidence="7">
    <location>
        <begin position="1"/>
        <end position="190"/>
    </location>
</feature>
<keyword evidence="2" id="KW-0808">Transferase</keyword>
<feature type="region of interest" description="Disordered" evidence="6">
    <location>
        <begin position="206"/>
        <end position="232"/>
    </location>
</feature>
<keyword evidence="1" id="KW-0723">Serine/threonine-protein kinase</keyword>
<sequence length="232" mass="25978">MRPREKKVIDDVRIIYGSRRLDLPKGDLWGQPALCDFGEARIGSSHSGLIQQEFSRAPEVLFEMGWSSSVDLWNVAVLIWDLIENRHLFDAMDENGDSSATHHVAEMVAFLGLPPREYIQRSKITTNIFTNRACLFVINSASPQDIILFDADIPTALLDELDDPRIVPRRRTRLVIHRMRMSIEPREDFLARLVAALSSRAVNDAADGEGCGDGGGRGDCADEEGGSWRQET</sequence>
<dbReference type="AlphaFoldDB" id="A0A545VVA8"/>
<evidence type="ECO:0000256" key="5">
    <source>
        <dbReference type="ARBA" id="ARBA00022840"/>
    </source>
</evidence>
<evidence type="ECO:0000256" key="2">
    <source>
        <dbReference type="ARBA" id="ARBA00022679"/>
    </source>
</evidence>
<dbReference type="PANTHER" id="PTHR45646:SF11">
    <property type="entry name" value="SERINE_THREONINE-PROTEIN KINASE DOA"/>
    <property type="match status" value="1"/>
</dbReference>
<evidence type="ECO:0000256" key="3">
    <source>
        <dbReference type="ARBA" id="ARBA00022741"/>
    </source>
</evidence>
<dbReference type="InterPro" id="IPR011009">
    <property type="entry name" value="Kinase-like_dom_sf"/>
</dbReference>
<evidence type="ECO:0000256" key="1">
    <source>
        <dbReference type="ARBA" id="ARBA00022527"/>
    </source>
</evidence>
<feature type="compositionally biased region" description="Gly residues" evidence="6">
    <location>
        <begin position="209"/>
        <end position="218"/>
    </location>
</feature>
<evidence type="ECO:0000256" key="6">
    <source>
        <dbReference type="SAM" id="MobiDB-lite"/>
    </source>
</evidence>
<keyword evidence="5" id="KW-0067">ATP-binding</keyword>
<dbReference type="STRING" id="43265.A0A545VVA8"/>
<dbReference type="OrthoDB" id="5979581at2759"/>
<accession>A0A545VVA8</accession>
<gene>
    <name evidence="8" type="ORF">IF1G_06190</name>
</gene>
<proteinExistence type="predicted"/>
<dbReference type="SUPFAM" id="SSF56112">
    <property type="entry name" value="Protein kinase-like (PK-like)"/>
    <property type="match status" value="1"/>
</dbReference>
<keyword evidence="3" id="KW-0547">Nucleotide-binding</keyword>
<dbReference type="GO" id="GO:0043484">
    <property type="term" value="P:regulation of RNA splicing"/>
    <property type="evidence" value="ECO:0007669"/>
    <property type="project" value="TreeGrafter"/>
</dbReference>
<evidence type="ECO:0000313" key="8">
    <source>
        <dbReference type="EMBL" id="TQV95203.1"/>
    </source>
</evidence>
<keyword evidence="9" id="KW-1185">Reference proteome</keyword>
<dbReference type="Gene3D" id="1.10.510.10">
    <property type="entry name" value="Transferase(Phosphotransferase) domain 1"/>
    <property type="match status" value="1"/>
</dbReference>
<evidence type="ECO:0000259" key="7">
    <source>
        <dbReference type="PROSITE" id="PS50011"/>
    </source>
</evidence>
<dbReference type="Proteomes" id="UP000315783">
    <property type="component" value="Unassembled WGS sequence"/>
</dbReference>
<protein>
    <submittedName>
        <fullName evidence="8">CMGC/SRPK protein kinase</fullName>
    </submittedName>
</protein>
<organism evidence="8 9">
    <name type="scientific">Cordyceps javanica</name>
    <dbReference type="NCBI Taxonomy" id="43265"/>
    <lineage>
        <taxon>Eukaryota</taxon>
        <taxon>Fungi</taxon>
        <taxon>Dikarya</taxon>
        <taxon>Ascomycota</taxon>
        <taxon>Pezizomycotina</taxon>
        <taxon>Sordariomycetes</taxon>
        <taxon>Hypocreomycetidae</taxon>
        <taxon>Hypocreales</taxon>
        <taxon>Cordycipitaceae</taxon>
        <taxon>Cordyceps</taxon>
    </lineage>
</organism>
<dbReference type="GO" id="GO:0005524">
    <property type="term" value="F:ATP binding"/>
    <property type="evidence" value="ECO:0007669"/>
    <property type="project" value="UniProtKB-KW"/>
</dbReference>